<feature type="region of interest" description="Disordered" evidence="10">
    <location>
        <begin position="299"/>
        <end position="330"/>
    </location>
</feature>
<evidence type="ECO:0000256" key="7">
    <source>
        <dbReference type="ARBA" id="ARBA00023212"/>
    </source>
</evidence>
<dbReference type="Gene3D" id="1.20.5.1430">
    <property type="match status" value="1"/>
</dbReference>
<dbReference type="STRING" id="379508.A5DTW4"/>
<evidence type="ECO:0008006" key="15">
    <source>
        <dbReference type="Google" id="ProtNLM"/>
    </source>
</evidence>
<dbReference type="PROSITE" id="PS51230">
    <property type="entry name" value="EB1_C"/>
    <property type="match status" value="1"/>
</dbReference>
<dbReference type="PROSITE" id="PS50021">
    <property type="entry name" value="CH"/>
    <property type="match status" value="1"/>
</dbReference>
<dbReference type="VEuPathDB" id="FungiDB:LELG_00800"/>
<feature type="region of interest" description="Disordered" evidence="10">
    <location>
        <begin position="125"/>
        <end position="285"/>
    </location>
</feature>
<dbReference type="Proteomes" id="UP000001996">
    <property type="component" value="Unassembled WGS sequence"/>
</dbReference>
<dbReference type="GO" id="GO:0051233">
    <property type="term" value="C:spindle midzone"/>
    <property type="evidence" value="ECO:0007669"/>
    <property type="project" value="UniProtKB-ARBA"/>
</dbReference>
<dbReference type="SUPFAM" id="SSF47576">
    <property type="entry name" value="Calponin-homology domain, CH-domain"/>
    <property type="match status" value="1"/>
</dbReference>
<feature type="compositionally biased region" description="Low complexity" evidence="10">
    <location>
        <begin position="125"/>
        <end position="139"/>
    </location>
</feature>
<sequence length="439" mass="49120">MVIGESRTELLHWLNTVLDLNYTKVEQCGTGAAFCQLMDSIVGNVPLNKVKFGAKSDYESRHNWKILQQEFTKHKINKHMDVEKLIKCRLQDNLELLQWFKRYWNEHKDLNVPYDAQASRRRILSSSSSSNSNSYSSPSLLATTSNTRTVGLSPHTSTRLASSGPGSIRQVSAPLAQQLQNMSNKGSARVLSNSKTYRSSPTTTNNSAHSSNSSYTTANDGVASSNYSSSNLSLSNKVRTRKSTTPVTSRVTTPVNQRPKRFSSATEYEKRVSLHNGGNGSSYQQETLGEAPHIRKQTELDTSGGTMHIYNNEESNQDSDESNDKGVGVSIDGDEDGQILIAQQSKEIEVLVEENNELKLHLSEYRVSCDTLQTERNFYFNKLRDIELLIQNIQADPSIVEKLDVLTLTAQVEKLLYKTEEGFSDQTSNHDMVLDTESF</sequence>
<keyword evidence="6" id="KW-0498">Mitosis</keyword>
<dbReference type="OrthoDB" id="2119228at2759"/>
<dbReference type="InterPro" id="IPR027328">
    <property type="entry name" value="MAPRE"/>
</dbReference>
<dbReference type="InterPro" id="IPR004953">
    <property type="entry name" value="EB1_C"/>
</dbReference>
<dbReference type="KEGG" id="lel:PVL30_000768"/>
<evidence type="ECO:0000259" key="12">
    <source>
        <dbReference type="PROSITE" id="PS51230"/>
    </source>
</evidence>
<feature type="compositionally biased region" description="Low complexity" evidence="10">
    <location>
        <begin position="199"/>
        <end position="255"/>
    </location>
</feature>
<dbReference type="HOGENOM" id="CLU_041744_1_0_1"/>
<dbReference type="GO" id="GO:0035371">
    <property type="term" value="C:microtubule plus-end"/>
    <property type="evidence" value="ECO:0007669"/>
    <property type="project" value="UniProtKB-ARBA"/>
</dbReference>
<dbReference type="FunCoup" id="A5DTW4">
    <property type="interactions" value="671"/>
</dbReference>
<dbReference type="InterPro" id="IPR001715">
    <property type="entry name" value="CH_dom"/>
</dbReference>
<accession>A5DTW4</accession>
<dbReference type="InterPro" id="IPR036133">
    <property type="entry name" value="EB1_C_sf"/>
</dbReference>
<dbReference type="GO" id="GO:0030473">
    <property type="term" value="P:nuclear migration along microtubule"/>
    <property type="evidence" value="ECO:0007669"/>
    <property type="project" value="UniProtKB-ARBA"/>
</dbReference>
<comment type="subcellular location">
    <subcellularLocation>
        <location evidence="1">Cytoplasm</location>
        <location evidence="1">Cytoskeleton</location>
    </subcellularLocation>
</comment>
<evidence type="ECO:0000313" key="14">
    <source>
        <dbReference type="Proteomes" id="UP000001996"/>
    </source>
</evidence>
<keyword evidence="3" id="KW-0963">Cytoplasm</keyword>
<dbReference type="EMBL" id="CH981524">
    <property type="protein sequence ID" value="EDK42622.1"/>
    <property type="molecule type" value="Genomic_DNA"/>
</dbReference>
<dbReference type="SUPFAM" id="SSF140612">
    <property type="entry name" value="EB1 dimerisation domain-like"/>
    <property type="match status" value="1"/>
</dbReference>
<dbReference type="GO" id="GO:0035372">
    <property type="term" value="P:protein localization to microtubule"/>
    <property type="evidence" value="ECO:0007669"/>
    <property type="project" value="UniProtKB-ARBA"/>
</dbReference>
<evidence type="ECO:0000256" key="3">
    <source>
        <dbReference type="ARBA" id="ARBA00022490"/>
    </source>
</evidence>
<dbReference type="GO" id="GO:0007010">
    <property type="term" value="P:cytoskeleton organization"/>
    <property type="evidence" value="ECO:0007669"/>
    <property type="project" value="UniProtKB-ARBA"/>
</dbReference>
<dbReference type="PANTHER" id="PTHR10623">
    <property type="entry name" value="MICROTUBULE-ASSOCIATED PROTEIN RP/EB FAMILY MEMBER"/>
    <property type="match status" value="1"/>
</dbReference>
<keyword evidence="5 9" id="KW-0493">Microtubule</keyword>
<evidence type="ECO:0000259" key="11">
    <source>
        <dbReference type="PROSITE" id="PS50021"/>
    </source>
</evidence>
<feature type="compositionally biased region" description="Polar residues" evidence="10">
    <location>
        <begin position="175"/>
        <end position="198"/>
    </location>
</feature>
<dbReference type="AlphaFoldDB" id="A5DTW4"/>
<protein>
    <recommendedName>
        <fullName evidence="15">Protein BIM1</fullName>
    </recommendedName>
</protein>
<evidence type="ECO:0000313" key="13">
    <source>
        <dbReference type="EMBL" id="EDK42622.1"/>
    </source>
</evidence>
<keyword evidence="7" id="KW-0206">Cytoskeleton</keyword>
<name>A5DTW4_LODEL</name>
<evidence type="ECO:0000256" key="8">
    <source>
        <dbReference type="ARBA" id="ARBA00023306"/>
    </source>
</evidence>
<evidence type="ECO:0000256" key="1">
    <source>
        <dbReference type="ARBA" id="ARBA00004245"/>
    </source>
</evidence>
<proteinExistence type="inferred from homology"/>
<dbReference type="GO" id="GO:0072686">
    <property type="term" value="C:mitotic spindle"/>
    <property type="evidence" value="ECO:0007669"/>
    <property type="project" value="UniProtKB-ARBA"/>
</dbReference>
<dbReference type="GeneID" id="5235984"/>
<feature type="domain" description="Calponin-homology (CH)" evidence="11">
    <location>
        <begin position="4"/>
        <end position="105"/>
    </location>
</feature>
<evidence type="ECO:0000256" key="4">
    <source>
        <dbReference type="ARBA" id="ARBA00022618"/>
    </source>
</evidence>
<feature type="domain" description="EB1 C-terminal" evidence="12">
    <location>
        <begin position="347"/>
        <end position="425"/>
    </location>
</feature>
<dbReference type="FunFam" id="1.10.418.10:FF:000028">
    <property type="entry name" value="RP/EB family microtubule-associated protein"/>
    <property type="match status" value="1"/>
</dbReference>
<evidence type="ECO:0000256" key="10">
    <source>
        <dbReference type="SAM" id="MobiDB-lite"/>
    </source>
</evidence>
<evidence type="ECO:0000256" key="5">
    <source>
        <dbReference type="ARBA" id="ARBA00022701"/>
    </source>
</evidence>
<dbReference type="eggNOG" id="KOG3000">
    <property type="taxonomic scope" value="Eukaryota"/>
</dbReference>
<dbReference type="InterPro" id="IPR036872">
    <property type="entry name" value="CH_dom_sf"/>
</dbReference>
<evidence type="ECO:0000256" key="9">
    <source>
        <dbReference type="PROSITE-ProRule" id="PRU00576"/>
    </source>
</evidence>
<dbReference type="Pfam" id="PF03271">
    <property type="entry name" value="EB1"/>
    <property type="match status" value="1"/>
</dbReference>
<evidence type="ECO:0000256" key="6">
    <source>
        <dbReference type="ARBA" id="ARBA00022776"/>
    </source>
</evidence>
<gene>
    <name evidence="13" type="ORF">LELG_00800</name>
</gene>
<evidence type="ECO:0000256" key="2">
    <source>
        <dbReference type="ARBA" id="ARBA00010729"/>
    </source>
</evidence>
<organism evidence="13 14">
    <name type="scientific">Lodderomyces elongisporus (strain ATCC 11503 / CBS 2605 / JCM 1781 / NBRC 1676 / NRRL YB-4239)</name>
    <name type="common">Yeast</name>
    <name type="synonym">Saccharomyces elongisporus</name>
    <dbReference type="NCBI Taxonomy" id="379508"/>
    <lineage>
        <taxon>Eukaryota</taxon>
        <taxon>Fungi</taxon>
        <taxon>Dikarya</taxon>
        <taxon>Ascomycota</taxon>
        <taxon>Saccharomycotina</taxon>
        <taxon>Pichiomycetes</taxon>
        <taxon>Debaryomycetaceae</taxon>
        <taxon>Candida/Lodderomyces clade</taxon>
        <taxon>Lodderomyces</taxon>
    </lineage>
</organism>
<reference evidence="13 14" key="1">
    <citation type="journal article" date="2009" name="Nature">
        <title>Evolution of pathogenicity and sexual reproduction in eight Candida genomes.</title>
        <authorList>
            <person name="Butler G."/>
            <person name="Rasmussen M.D."/>
            <person name="Lin M.F."/>
            <person name="Santos M.A."/>
            <person name="Sakthikumar S."/>
            <person name="Munro C.A."/>
            <person name="Rheinbay E."/>
            <person name="Grabherr M."/>
            <person name="Forche A."/>
            <person name="Reedy J.L."/>
            <person name="Agrafioti I."/>
            <person name="Arnaud M.B."/>
            <person name="Bates S."/>
            <person name="Brown A.J."/>
            <person name="Brunke S."/>
            <person name="Costanzo M.C."/>
            <person name="Fitzpatrick D.A."/>
            <person name="de Groot P.W."/>
            <person name="Harris D."/>
            <person name="Hoyer L.L."/>
            <person name="Hube B."/>
            <person name="Klis F.M."/>
            <person name="Kodira C."/>
            <person name="Lennard N."/>
            <person name="Logue M.E."/>
            <person name="Martin R."/>
            <person name="Neiman A.M."/>
            <person name="Nikolaou E."/>
            <person name="Quail M.A."/>
            <person name="Quinn J."/>
            <person name="Santos M.C."/>
            <person name="Schmitzberger F.F."/>
            <person name="Sherlock G."/>
            <person name="Shah P."/>
            <person name="Silverstein K.A."/>
            <person name="Skrzypek M.S."/>
            <person name="Soll D."/>
            <person name="Staggs R."/>
            <person name="Stansfield I."/>
            <person name="Stumpf M.P."/>
            <person name="Sudbery P.E."/>
            <person name="Srikantha T."/>
            <person name="Zeng Q."/>
            <person name="Berman J."/>
            <person name="Berriman M."/>
            <person name="Heitman J."/>
            <person name="Gow N.A."/>
            <person name="Lorenz M.C."/>
            <person name="Birren B.W."/>
            <person name="Kellis M."/>
            <person name="Cuomo C.A."/>
        </authorList>
    </citation>
    <scope>NUCLEOTIDE SEQUENCE [LARGE SCALE GENOMIC DNA]</scope>
    <source>
        <strain evidence="14">ATCC 11503 / BCRC 21390 / CBS 2605 / JCM 1781 / NBRC 1676 / NRRL YB-4239</strain>
    </source>
</reference>
<dbReference type="Gene3D" id="1.10.418.10">
    <property type="entry name" value="Calponin-like domain"/>
    <property type="match status" value="1"/>
</dbReference>
<keyword evidence="8" id="KW-0131">Cell cycle</keyword>
<keyword evidence="4" id="KW-0132">Cell division</keyword>
<dbReference type="GO" id="GO:0051010">
    <property type="term" value="F:microtubule plus-end binding"/>
    <property type="evidence" value="ECO:0007669"/>
    <property type="project" value="UniProtKB-ARBA"/>
</dbReference>
<comment type="similarity">
    <text evidence="2">Belongs to the MAPRE family.</text>
</comment>
<dbReference type="GO" id="GO:0051301">
    <property type="term" value="P:cell division"/>
    <property type="evidence" value="ECO:0007669"/>
    <property type="project" value="UniProtKB-KW"/>
</dbReference>
<keyword evidence="14" id="KW-1185">Reference proteome</keyword>
<feature type="compositionally biased region" description="Polar residues" evidence="10">
    <location>
        <begin position="140"/>
        <end position="165"/>
    </location>
</feature>
<dbReference type="InParanoid" id="A5DTW4"/>